<feature type="non-terminal residue" evidence="9">
    <location>
        <position position="1"/>
    </location>
</feature>
<dbReference type="PANTHER" id="PTHR33048">
    <property type="entry name" value="PTH11-LIKE INTEGRAL MEMBRANE PROTEIN (AFU_ORTHOLOGUE AFUA_5G11245)"/>
    <property type="match status" value="1"/>
</dbReference>
<comment type="caution">
    <text evidence="9">The sequence shown here is derived from an EMBL/GenBank/DDBJ whole genome shotgun (WGS) entry which is preliminary data.</text>
</comment>
<evidence type="ECO:0000256" key="6">
    <source>
        <dbReference type="SAM" id="MobiDB-lite"/>
    </source>
</evidence>
<evidence type="ECO:0000313" key="9">
    <source>
        <dbReference type="EMBL" id="RFU29669.1"/>
    </source>
</evidence>
<evidence type="ECO:0000313" key="10">
    <source>
        <dbReference type="Proteomes" id="UP000258309"/>
    </source>
</evidence>
<feature type="transmembrane region" description="Helical" evidence="7">
    <location>
        <begin position="207"/>
        <end position="227"/>
    </location>
</feature>
<keyword evidence="3 7" id="KW-1133">Transmembrane helix</keyword>
<dbReference type="Proteomes" id="UP000258309">
    <property type="component" value="Unassembled WGS sequence"/>
</dbReference>
<feature type="transmembrane region" description="Helical" evidence="7">
    <location>
        <begin position="12"/>
        <end position="34"/>
    </location>
</feature>
<feature type="transmembrane region" description="Helical" evidence="7">
    <location>
        <begin position="173"/>
        <end position="195"/>
    </location>
</feature>
<dbReference type="InterPro" id="IPR052337">
    <property type="entry name" value="SAT4-like"/>
</dbReference>
<protein>
    <recommendedName>
        <fullName evidence="8">Rhodopsin domain-containing protein</fullName>
    </recommendedName>
</protein>
<name>A0A3E2H8E7_SCYLI</name>
<feature type="region of interest" description="Disordered" evidence="6">
    <location>
        <begin position="338"/>
        <end position="391"/>
    </location>
</feature>
<keyword evidence="4 7" id="KW-0472">Membrane</keyword>
<comment type="similarity">
    <text evidence="5">Belongs to the SAT4 family.</text>
</comment>
<feature type="compositionally biased region" description="Polar residues" evidence="6">
    <location>
        <begin position="369"/>
        <end position="380"/>
    </location>
</feature>
<accession>A0A3E2H8E7</accession>
<dbReference type="OrthoDB" id="3936451at2759"/>
<evidence type="ECO:0000256" key="4">
    <source>
        <dbReference type="ARBA" id="ARBA00023136"/>
    </source>
</evidence>
<dbReference type="AlphaFoldDB" id="A0A3E2H8E7"/>
<evidence type="ECO:0000256" key="7">
    <source>
        <dbReference type="SAM" id="Phobius"/>
    </source>
</evidence>
<dbReference type="Pfam" id="PF20684">
    <property type="entry name" value="Fung_rhodopsin"/>
    <property type="match status" value="1"/>
</dbReference>
<evidence type="ECO:0000256" key="5">
    <source>
        <dbReference type="ARBA" id="ARBA00038359"/>
    </source>
</evidence>
<evidence type="ECO:0000256" key="2">
    <source>
        <dbReference type="ARBA" id="ARBA00022692"/>
    </source>
</evidence>
<keyword evidence="2 7" id="KW-0812">Transmembrane</keyword>
<reference evidence="9 10" key="1">
    <citation type="submission" date="2018-05" db="EMBL/GenBank/DDBJ databases">
        <title>Draft genome sequence of Scytalidium lignicola DSM 105466, a ubiquitous saprotrophic fungus.</title>
        <authorList>
            <person name="Buettner E."/>
            <person name="Gebauer A.M."/>
            <person name="Hofrichter M."/>
            <person name="Liers C."/>
            <person name="Kellner H."/>
        </authorList>
    </citation>
    <scope>NUCLEOTIDE SEQUENCE [LARGE SCALE GENOMIC DNA]</scope>
    <source>
        <strain evidence="9 10">DSM 105466</strain>
    </source>
</reference>
<evidence type="ECO:0000259" key="8">
    <source>
        <dbReference type="Pfam" id="PF20684"/>
    </source>
</evidence>
<dbReference type="InterPro" id="IPR049326">
    <property type="entry name" value="Rhodopsin_dom_fungi"/>
</dbReference>
<keyword evidence="10" id="KW-1185">Reference proteome</keyword>
<dbReference type="EMBL" id="NCSJ02000121">
    <property type="protein sequence ID" value="RFU29669.1"/>
    <property type="molecule type" value="Genomic_DNA"/>
</dbReference>
<organism evidence="9 10">
    <name type="scientific">Scytalidium lignicola</name>
    <name type="common">Hyphomycete</name>
    <dbReference type="NCBI Taxonomy" id="5539"/>
    <lineage>
        <taxon>Eukaryota</taxon>
        <taxon>Fungi</taxon>
        <taxon>Dikarya</taxon>
        <taxon>Ascomycota</taxon>
        <taxon>Pezizomycotina</taxon>
        <taxon>Leotiomycetes</taxon>
        <taxon>Leotiomycetes incertae sedis</taxon>
        <taxon>Scytalidium</taxon>
    </lineage>
</organism>
<sequence length="391" mass="44240">MVEDRGPQLNNIAVVLLTLTWVLFSQRVCTRLFITKTWRCDDSLLLLSQLSFTAYLVTAFIGIAAGTGGPVQDITPSKAPRALFTWWLCELLYDLTTLSVRLSIAVFLVPICFTPYQRRILYATIAIITIYSTIFFFILAFQCKPVSHFWNRYTSEVRHGHCIDKVIVPRFTFGHSVISACADFVLGGLPILMIARMRMRKREKWSIVAILATTIFAGVATIIRIPYIRVIHINKSFLHATADVGLWSAIEAAFGIMAASSFTLRPFLRGCFDAKKKMPANRADLPANRQPSHVSQILHIHSRKRPHHAFDEVCSFHPEDDVPEINRNTMNAHPLEYPRQTLARSPRSSEVEGSDIGDSRHMENRDANSFENNPSTTISRPNMIARIESHV</sequence>
<dbReference type="OMA" id="MENRDAN"/>
<feature type="transmembrane region" description="Helical" evidence="7">
    <location>
        <begin position="120"/>
        <end position="141"/>
    </location>
</feature>
<feature type="transmembrane region" description="Helical" evidence="7">
    <location>
        <begin position="247"/>
        <end position="268"/>
    </location>
</feature>
<comment type="subcellular location">
    <subcellularLocation>
        <location evidence="1">Membrane</location>
        <topology evidence="1">Multi-pass membrane protein</topology>
    </subcellularLocation>
</comment>
<feature type="compositionally biased region" description="Basic and acidic residues" evidence="6">
    <location>
        <begin position="357"/>
        <end position="368"/>
    </location>
</feature>
<proteinExistence type="inferred from homology"/>
<dbReference type="PANTHER" id="PTHR33048:SF96">
    <property type="entry name" value="INTEGRAL MEMBRANE PROTEIN"/>
    <property type="match status" value="1"/>
</dbReference>
<feature type="non-terminal residue" evidence="9">
    <location>
        <position position="391"/>
    </location>
</feature>
<dbReference type="STRING" id="5539.A0A3E2H8E7"/>
<feature type="domain" description="Rhodopsin" evidence="8">
    <location>
        <begin position="27"/>
        <end position="269"/>
    </location>
</feature>
<evidence type="ECO:0000256" key="1">
    <source>
        <dbReference type="ARBA" id="ARBA00004141"/>
    </source>
</evidence>
<gene>
    <name evidence="9" type="ORF">B7463_g6654</name>
</gene>
<evidence type="ECO:0000256" key="3">
    <source>
        <dbReference type="ARBA" id="ARBA00022989"/>
    </source>
</evidence>
<dbReference type="GO" id="GO:0016020">
    <property type="term" value="C:membrane"/>
    <property type="evidence" value="ECO:0007669"/>
    <property type="project" value="UniProtKB-SubCell"/>
</dbReference>
<feature type="transmembrane region" description="Helical" evidence="7">
    <location>
        <begin position="46"/>
        <end position="71"/>
    </location>
</feature>
<feature type="transmembrane region" description="Helical" evidence="7">
    <location>
        <begin position="91"/>
        <end position="113"/>
    </location>
</feature>